<name>A0A510E633_9CREN</name>
<feature type="region of interest" description="Disordered" evidence="1">
    <location>
        <begin position="1"/>
        <end position="52"/>
    </location>
</feature>
<protein>
    <submittedName>
        <fullName evidence="2">Uncharacterized protein</fullName>
    </submittedName>
</protein>
<dbReference type="AlphaFoldDB" id="A0A510E633"/>
<dbReference type="Proteomes" id="UP000325030">
    <property type="component" value="Chromosome"/>
</dbReference>
<evidence type="ECO:0000313" key="3">
    <source>
        <dbReference type="Proteomes" id="UP000325030"/>
    </source>
</evidence>
<evidence type="ECO:0000256" key="1">
    <source>
        <dbReference type="SAM" id="MobiDB-lite"/>
    </source>
</evidence>
<feature type="compositionally biased region" description="Polar residues" evidence="1">
    <location>
        <begin position="1"/>
        <end position="15"/>
    </location>
</feature>
<organism evidence="2 3">
    <name type="scientific">Sulfuracidifex tepidarius</name>
    <dbReference type="NCBI Taxonomy" id="1294262"/>
    <lineage>
        <taxon>Archaea</taxon>
        <taxon>Thermoproteota</taxon>
        <taxon>Thermoprotei</taxon>
        <taxon>Sulfolobales</taxon>
        <taxon>Sulfolobaceae</taxon>
        <taxon>Sulfuracidifex</taxon>
    </lineage>
</organism>
<gene>
    <name evidence="2" type="ORF">IC007_2524</name>
</gene>
<sequence>MNLNRMGSLTLSSVPQMRDVNPNRLGEPSPWRGGSQTSSINPFNGEGLKKGR</sequence>
<evidence type="ECO:0000313" key="2">
    <source>
        <dbReference type="EMBL" id="BBG27969.1"/>
    </source>
</evidence>
<dbReference type="EMBL" id="AP018930">
    <property type="protein sequence ID" value="BBG27969.1"/>
    <property type="molecule type" value="Genomic_DNA"/>
</dbReference>
<accession>A0A510E633</accession>
<reference evidence="3" key="1">
    <citation type="submission" date="2018-09" db="EMBL/GenBank/DDBJ databases">
        <title>Complete Genome Sequencing of Sulfolobus sp. JCM 16834.</title>
        <authorList>
            <person name="Kato S."/>
            <person name="Itoh T."/>
            <person name="Ohkuma M."/>
        </authorList>
    </citation>
    <scope>NUCLEOTIDE SEQUENCE [LARGE SCALE GENOMIC DNA]</scope>
    <source>
        <strain evidence="3">IC-007</strain>
    </source>
</reference>
<proteinExistence type="predicted"/>